<dbReference type="GO" id="GO:0003678">
    <property type="term" value="F:DNA helicase activity"/>
    <property type="evidence" value="ECO:0007669"/>
    <property type="project" value="InterPro"/>
</dbReference>
<dbReference type="Pfam" id="PF00570">
    <property type="entry name" value="HRDC"/>
    <property type="match status" value="1"/>
</dbReference>
<dbReference type="InterPro" id="IPR027417">
    <property type="entry name" value="P-loop_NTPase"/>
</dbReference>
<keyword evidence="3" id="KW-0378">Hydrolase</keyword>
<reference evidence="3 4" key="1">
    <citation type="submission" date="2018-11" db="EMBL/GenBank/DDBJ databases">
        <title>Draft genome sequence of Ferruginibacter sp. BO-59.</title>
        <authorList>
            <person name="Im W.T."/>
        </authorList>
    </citation>
    <scope>NUCLEOTIDE SEQUENCE [LARGE SCALE GENOMIC DNA]</scope>
    <source>
        <strain evidence="3 4">BO-59</strain>
    </source>
</reference>
<sequence>MENSNSLDRNEIFDLAYRFVTETSENIFLTGKAGTGKTTFLKYLKENSSKNIIVAAPTGVAAINAGGVTLHSLFQLPFSPFLPTMAGRSDLLGKMKFVKRRQDLLRKMELLVIDEISMVRCDTMDAIDTILRSVRRKHELPFGGVQLLCIGDLYQLPPVAKRDEWSILQEYYSSEFFFDSLVIKEQMPILIELNKIYRQKEDSFVYLLNKVRNNQMNADDFEDLHSRFYPAFRPELEEKYITLTSHNNQADLINARELHKLPARSFTYSARIEDDFPESMYPAEGSLVLKEGAQVMFLKNDTEKRYFNGKIGVIKRLDQDEIIVDCDGFEIYVSPETWENTRYSLGRNDGKLEQEVLGTFTQFPLRLAWAITIHKSQGLTFEKVMIDAGAAFSSGQVYVALSRCTSLDGIVLLSKIPSSAIYSNENVINGQKTLAPKGSLAERFEGARQVFTLQLLEEIFSFEEIKTLVEVLEFRINEQKEKLSKESLKWINELKSSFTADRIVGLNFTRHIRDFMKQEPVVEKNKALQKRINDAANHFSPKFLAFQDAIQNHPIITEHREAATILNEYLNQLLLALHLQNYYLQYCKEPFSVTTFLQHKIKYELPRLKVSAYASGKKQSSSDVPNPELFDSLKRWRDLIVEESGMPIYLVANQNALKEIATYLPFTKKDLMNLSGFGKAKAEKYGDDILDMVQDYCSRNNLESNMSSKEGNPKKERKEKSLEERTPTNILSFNLYIEGKSIAEIAAERNLATTTIERHLASFIASKQINIDDLVSAEKQKLIKEAIAINGRLSTKTLKENLPEDISYGEIRMVMAAEKSDN</sequence>
<dbReference type="InterPro" id="IPR051055">
    <property type="entry name" value="PIF1_helicase"/>
</dbReference>
<protein>
    <submittedName>
        <fullName evidence="3">ATP-dependent DNA helicase UvrD2</fullName>
    </submittedName>
</protein>
<dbReference type="OrthoDB" id="9763659at2"/>
<proteinExistence type="predicted"/>
<evidence type="ECO:0000313" key="4">
    <source>
        <dbReference type="Proteomes" id="UP000267223"/>
    </source>
</evidence>
<feature type="compositionally biased region" description="Basic and acidic residues" evidence="1">
    <location>
        <begin position="711"/>
        <end position="724"/>
    </location>
</feature>
<dbReference type="InterPro" id="IPR003593">
    <property type="entry name" value="AAA+_ATPase"/>
</dbReference>
<gene>
    <name evidence="3" type="ORF">EFY79_10635</name>
</gene>
<dbReference type="Gene3D" id="1.10.150.80">
    <property type="entry name" value="HRDC domain"/>
    <property type="match status" value="1"/>
</dbReference>
<dbReference type="GO" id="GO:0000166">
    <property type="term" value="F:nucleotide binding"/>
    <property type="evidence" value="ECO:0007669"/>
    <property type="project" value="InterPro"/>
</dbReference>
<dbReference type="InterPro" id="IPR002121">
    <property type="entry name" value="HRDC_dom"/>
</dbReference>
<evidence type="ECO:0000256" key="1">
    <source>
        <dbReference type="SAM" id="MobiDB-lite"/>
    </source>
</evidence>
<dbReference type="Gene3D" id="3.40.50.300">
    <property type="entry name" value="P-loop containing nucleotide triphosphate hydrolases"/>
    <property type="match status" value="2"/>
</dbReference>
<dbReference type="InterPro" id="IPR010997">
    <property type="entry name" value="HRDC-like_sf"/>
</dbReference>
<organism evidence="3 4">
    <name type="scientific">Hanamia caeni</name>
    <dbReference type="NCBI Taxonomy" id="2294116"/>
    <lineage>
        <taxon>Bacteria</taxon>
        <taxon>Pseudomonadati</taxon>
        <taxon>Bacteroidota</taxon>
        <taxon>Chitinophagia</taxon>
        <taxon>Chitinophagales</taxon>
        <taxon>Chitinophagaceae</taxon>
        <taxon>Hanamia</taxon>
    </lineage>
</organism>
<dbReference type="GO" id="GO:0003676">
    <property type="term" value="F:nucleic acid binding"/>
    <property type="evidence" value="ECO:0007669"/>
    <property type="project" value="InterPro"/>
</dbReference>
<comment type="caution">
    <text evidence="3">The sequence shown here is derived from an EMBL/GenBank/DDBJ whole genome shotgun (WGS) entry which is preliminary data.</text>
</comment>
<feature type="domain" description="HRDC" evidence="2">
    <location>
        <begin position="623"/>
        <end position="703"/>
    </location>
</feature>
<dbReference type="Pfam" id="PF05970">
    <property type="entry name" value="PIF1"/>
    <property type="match status" value="1"/>
</dbReference>
<dbReference type="SMART" id="SM00382">
    <property type="entry name" value="AAA"/>
    <property type="match status" value="1"/>
</dbReference>
<keyword evidence="3" id="KW-0347">Helicase</keyword>
<feature type="region of interest" description="Disordered" evidence="1">
    <location>
        <begin position="702"/>
        <end position="724"/>
    </location>
</feature>
<dbReference type="PANTHER" id="PTHR47642">
    <property type="entry name" value="ATP-DEPENDENT DNA HELICASE"/>
    <property type="match status" value="1"/>
</dbReference>
<dbReference type="GO" id="GO:0006281">
    <property type="term" value="P:DNA repair"/>
    <property type="evidence" value="ECO:0007669"/>
    <property type="project" value="InterPro"/>
</dbReference>
<dbReference type="SMART" id="SM00341">
    <property type="entry name" value="HRDC"/>
    <property type="match status" value="1"/>
</dbReference>
<dbReference type="InterPro" id="IPR044876">
    <property type="entry name" value="HRDC_dom_sf"/>
</dbReference>
<dbReference type="InterPro" id="IPR010285">
    <property type="entry name" value="DNA_helicase_pif1-like_DEAD"/>
</dbReference>
<evidence type="ECO:0000313" key="3">
    <source>
        <dbReference type="EMBL" id="RNI36138.1"/>
    </source>
</evidence>
<keyword evidence="4" id="KW-1185">Reference proteome</keyword>
<dbReference type="Gene3D" id="2.30.30.940">
    <property type="match status" value="1"/>
</dbReference>
<dbReference type="PROSITE" id="PS50967">
    <property type="entry name" value="HRDC"/>
    <property type="match status" value="1"/>
</dbReference>
<dbReference type="RefSeq" id="WP_123120691.1">
    <property type="nucleotide sequence ID" value="NZ_RJJR01000008.1"/>
</dbReference>
<dbReference type="SUPFAM" id="SSF47819">
    <property type="entry name" value="HRDC-like"/>
    <property type="match status" value="1"/>
</dbReference>
<dbReference type="EMBL" id="RJJR01000008">
    <property type="protein sequence ID" value="RNI36138.1"/>
    <property type="molecule type" value="Genomic_DNA"/>
</dbReference>
<dbReference type="Pfam" id="PF14493">
    <property type="entry name" value="HTH_40"/>
    <property type="match status" value="1"/>
</dbReference>
<dbReference type="AlphaFoldDB" id="A0A3M9NGP7"/>
<dbReference type="CDD" id="cd18809">
    <property type="entry name" value="SF1_C_RecD"/>
    <property type="match status" value="1"/>
</dbReference>
<accession>A0A3M9NGP7</accession>
<keyword evidence="3" id="KW-0067">ATP-binding</keyword>
<dbReference type="GO" id="GO:0000723">
    <property type="term" value="P:telomere maintenance"/>
    <property type="evidence" value="ECO:0007669"/>
    <property type="project" value="InterPro"/>
</dbReference>
<dbReference type="InterPro" id="IPR029491">
    <property type="entry name" value="Helicase_HTH"/>
</dbReference>
<evidence type="ECO:0000259" key="2">
    <source>
        <dbReference type="PROSITE" id="PS50967"/>
    </source>
</evidence>
<dbReference type="SUPFAM" id="SSF52540">
    <property type="entry name" value="P-loop containing nucleoside triphosphate hydrolases"/>
    <property type="match status" value="2"/>
</dbReference>
<dbReference type="Proteomes" id="UP000267223">
    <property type="component" value="Unassembled WGS sequence"/>
</dbReference>
<name>A0A3M9NGP7_9BACT</name>
<dbReference type="FunFam" id="3.40.50.300:FF:001498">
    <property type="entry name" value="ATP-dependent DNA helicase"/>
    <property type="match status" value="1"/>
</dbReference>
<keyword evidence="3" id="KW-0547">Nucleotide-binding</keyword>